<dbReference type="InterPro" id="IPR004013">
    <property type="entry name" value="PHP_dom"/>
</dbReference>
<evidence type="ECO:0000313" key="3">
    <source>
        <dbReference type="Proteomes" id="UP000031189"/>
    </source>
</evidence>
<name>A0A0B3VNV3_9FIRM</name>
<dbReference type="RefSeq" id="WP_039678315.1">
    <property type="nucleotide sequence ID" value="NZ_JAWGXO010000010.1"/>
</dbReference>
<feature type="domain" description="PHP" evidence="1">
    <location>
        <begin position="6"/>
        <end position="104"/>
    </location>
</feature>
<dbReference type="EMBL" id="JWHR01000031">
    <property type="protein sequence ID" value="KHS58481.1"/>
    <property type="molecule type" value="Genomic_DNA"/>
</dbReference>
<reference evidence="2 3" key="1">
    <citation type="submission" date="2014-12" db="EMBL/GenBank/DDBJ databases">
        <title>Draft genome sequence of Terrisporobacter sp. 08-306576, isolated from the blood culture of a bacteremia patient.</title>
        <authorList>
            <person name="Lund L.C."/>
            <person name="Sydenham T.V."/>
            <person name="Hogh S.V."/>
            <person name="Skov M.N."/>
            <person name="Kemp M."/>
            <person name="Justesen U.S."/>
        </authorList>
    </citation>
    <scope>NUCLEOTIDE SEQUENCE [LARGE SCALE GENOMIC DNA]</scope>
    <source>
        <strain evidence="2 3">08-306576</strain>
    </source>
</reference>
<keyword evidence="3" id="KW-1185">Reference proteome</keyword>
<sequence>MKFKYDLHIHTKEISPCGRLSIEEIIDKYIEEGYSGLVLTDHLRKGYFRKCRREDWKEKTKEFFYSYDRGIEYCKDKDFYIGLGMEISFNNDTNDFLVFGFEKEDYLENEWMIEMGLKDFYNKFKDKAIIIQAHPHRQKGSKLEDINYLHGIEVNNQNPRHNNNNDLTKVVYEENPRLIATGGSDVHQKEDLCRTGICTKNKITSDEQLLNILRNKEFQIIGMD</sequence>
<dbReference type="Pfam" id="PF02811">
    <property type="entry name" value="PHP"/>
    <property type="match status" value="1"/>
</dbReference>
<dbReference type="SUPFAM" id="SSF89550">
    <property type="entry name" value="PHP domain-like"/>
    <property type="match status" value="1"/>
</dbReference>
<dbReference type="OrthoDB" id="9777619at2"/>
<comment type="caution">
    <text evidence="2">The sequence shown here is derived from an EMBL/GenBank/DDBJ whole genome shotgun (WGS) entry which is preliminary data.</text>
</comment>
<protein>
    <recommendedName>
        <fullName evidence="1">PHP domain-containing protein</fullName>
    </recommendedName>
</protein>
<dbReference type="Proteomes" id="UP000031189">
    <property type="component" value="Unassembled WGS sequence"/>
</dbReference>
<gene>
    <name evidence="2" type="ORF">QX51_02390</name>
</gene>
<dbReference type="GO" id="GO:0004534">
    <property type="term" value="F:5'-3' RNA exonuclease activity"/>
    <property type="evidence" value="ECO:0007669"/>
    <property type="project" value="TreeGrafter"/>
</dbReference>
<dbReference type="AlphaFoldDB" id="A0A0B3VNV3"/>
<dbReference type="PANTHER" id="PTHR42924:SF3">
    <property type="entry name" value="POLYMERASE_HISTIDINOL PHOSPHATASE N-TERMINAL DOMAIN-CONTAINING PROTEIN"/>
    <property type="match status" value="1"/>
</dbReference>
<dbReference type="InterPro" id="IPR052018">
    <property type="entry name" value="PHP_domain"/>
</dbReference>
<organism evidence="2 3">
    <name type="scientific">Terrisporobacter othiniensis</name>
    <dbReference type="NCBI Taxonomy" id="1577792"/>
    <lineage>
        <taxon>Bacteria</taxon>
        <taxon>Bacillati</taxon>
        <taxon>Bacillota</taxon>
        <taxon>Clostridia</taxon>
        <taxon>Peptostreptococcales</taxon>
        <taxon>Peptostreptococcaceae</taxon>
        <taxon>Terrisporobacter</taxon>
    </lineage>
</organism>
<dbReference type="InterPro" id="IPR016195">
    <property type="entry name" value="Pol/histidinol_Pase-like"/>
</dbReference>
<dbReference type="STRING" id="1577792.QX51_02390"/>
<proteinExistence type="predicted"/>
<dbReference type="GO" id="GO:0035312">
    <property type="term" value="F:5'-3' DNA exonuclease activity"/>
    <property type="evidence" value="ECO:0007669"/>
    <property type="project" value="TreeGrafter"/>
</dbReference>
<dbReference type="CDD" id="cd07432">
    <property type="entry name" value="PHP_HisPPase"/>
    <property type="match status" value="1"/>
</dbReference>
<evidence type="ECO:0000313" key="2">
    <source>
        <dbReference type="EMBL" id="KHS58481.1"/>
    </source>
</evidence>
<dbReference type="PANTHER" id="PTHR42924">
    <property type="entry name" value="EXONUCLEASE"/>
    <property type="match status" value="1"/>
</dbReference>
<evidence type="ECO:0000259" key="1">
    <source>
        <dbReference type="Pfam" id="PF02811"/>
    </source>
</evidence>
<dbReference type="Gene3D" id="3.20.20.140">
    <property type="entry name" value="Metal-dependent hydrolases"/>
    <property type="match status" value="1"/>
</dbReference>
<accession>A0A0B3VNV3</accession>